<proteinExistence type="predicted"/>
<keyword evidence="2" id="KW-1185">Reference proteome</keyword>
<dbReference type="Proteomes" id="UP000636800">
    <property type="component" value="Chromosome 3"/>
</dbReference>
<organism evidence="1 2">
    <name type="scientific">Vanilla planifolia</name>
    <name type="common">Vanilla</name>
    <dbReference type="NCBI Taxonomy" id="51239"/>
    <lineage>
        <taxon>Eukaryota</taxon>
        <taxon>Viridiplantae</taxon>
        <taxon>Streptophyta</taxon>
        <taxon>Embryophyta</taxon>
        <taxon>Tracheophyta</taxon>
        <taxon>Spermatophyta</taxon>
        <taxon>Magnoliopsida</taxon>
        <taxon>Liliopsida</taxon>
        <taxon>Asparagales</taxon>
        <taxon>Orchidaceae</taxon>
        <taxon>Vanilloideae</taxon>
        <taxon>Vanilleae</taxon>
        <taxon>Vanilla</taxon>
    </lineage>
</organism>
<evidence type="ECO:0000313" key="1">
    <source>
        <dbReference type="EMBL" id="KAG0488883.1"/>
    </source>
</evidence>
<dbReference type="EMBL" id="JADCNL010000003">
    <property type="protein sequence ID" value="KAG0488883.1"/>
    <property type="molecule type" value="Genomic_DNA"/>
</dbReference>
<dbReference type="AlphaFoldDB" id="A0A835RMG1"/>
<sequence>MLPGANVVQSVLPDGPILISRHLIDSTAPHSLPSRLMYAKNSLPASTLLKFLARKKLKLWAPRLEIGDDGAGEVGMKDQGALAAVYLPLAERASSKLAAPVSHLQSTGLLSLLPLPSPSSTLLTPPLFPIRPPFFVNSRFVLCSTNLSLHFVAQRLCQEMQEIALRHELFPGFALLRLWEEAPGNVSGGCAGCWRELGSCARERLRRRLPVLMQEPGNMLEVRQRRRERLTRDLVDALSIPT</sequence>
<dbReference type="OrthoDB" id="1922221at2759"/>
<evidence type="ECO:0000313" key="2">
    <source>
        <dbReference type="Proteomes" id="UP000636800"/>
    </source>
</evidence>
<accession>A0A835RMG1</accession>
<gene>
    <name evidence="1" type="ORF">HPP92_007694</name>
</gene>
<name>A0A835RMG1_VANPL</name>
<reference evidence="1 2" key="1">
    <citation type="journal article" date="2020" name="Nat. Food">
        <title>A phased Vanilla planifolia genome enables genetic improvement of flavour and production.</title>
        <authorList>
            <person name="Hasing T."/>
            <person name="Tang H."/>
            <person name="Brym M."/>
            <person name="Khazi F."/>
            <person name="Huang T."/>
            <person name="Chambers A.H."/>
        </authorList>
    </citation>
    <scope>NUCLEOTIDE SEQUENCE [LARGE SCALE GENOMIC DNA]</scope>
    <source>
        <tissue evidence="1">Leaf</tissue>
    </source>
</reference>
<protein>
    <submittedName>
        <fullName evidence="1">Uncharacterized protein</fullName>
    </submittedName>
</protein>
<comment type="caution">
    <text evidence="1">The sequence shown here is derived from an EMBL/GenBank/DDBJ whole genome shotgun (WGS) entry which is preliminary data.</text>
</comment>